<dbReference type="CDD" id="cd02440">
    <property type="entry name" value="AdoMet_MTases"/>
    <property type="match status" value="1"/>
</dbReference>
<keyword evidence="1 6" id="KW-0489">Methyltransferase</keyword>
<evidence type="ECO:0000313" key="7">
    <source>
        <dbReference type="Proteomes" id="UP001500051"/>
    </source>
</evidence>
<accession>A0ABP7EKP2</accession>
<proteinExistence type="predicted"/>
<evidence type="ECO:0000256" key="1">
    <source>
        <dbReference type="ARBA" id="ARBA00022603"/>
    </source>
</evidence>
<comment type="caution">
    <text evidence="6">The sequence shown here is derived from an EMBL/GenBank/DDBJ whole genome shotgun (WGS) entry which is preliminary data.</text>
</comment>
<dbReference type="InterPro" id="IPR029063">
    <property type="entry name" value="SAM-dependent_MTases_sf"/>
</dbReference>
<dbReference type="RefSeq" id="WP_344814762.1">
    <property type="nucleotide sequence ID" value="NZ_BAAAYX010000035.1"/>
</dbReference>
<reference evidence="7" key="1">
    <citation type="journal article" date="2019" name="Int. J. Syst. Evol. Microbiol.">
        <title>The Global Catalogue of Microorganisms (GCM) 10K type strain sequencing project: providing services to taxonomists for standard genome sequencing and annotation.</title>
        <authorList>
            <consortium name="The Broad Institute Genomics Platform"/>
            <consortium name="The Broad Institute Genome Sequencing Center for Infectious Disease"/>
            <person name="Wu L."/>
            <person name="Ma J."/>
        </authorList>
    </citation>
    <scope>NUCLEOTIDE SEQUENCE [LARGE SCALE GENOMIC DNA]</scope>
    <source>
        <strain evidence="7">JCM 16548</strain>
    </source>
</reference>
<dbReference type="PANTHER" id="PTHR45875:SF1">
    <property type="entry name" value="METHYLTRANSFERASE N6AMT1"/>
    <property type="match status" value="1"/>
</dbReference>
<evidence type="ECO:0000259" key="4">
    <source>
        <dbReference type="Pfam" id="PF05175"/>
    </source>
</evidence>
<gene>
    <name evidence="6" type="ORF">GCM10022204_45490</name>
</gene>
<dbReference type="InterPro" id="IPR055487">
    <property type="entry name" value="DUF7059"/>
</dbReference>
<keyword evidence="2" id="KW-0808">Transferase</keyword>
<dbReference type="Pfam" id="PF05175">
    <property type="entry name" value="MTS"/>
    <property type="match status" value="1"/>
</dbReference>
<sequence>MPSPASPAPALDTPALATTLDTAALDGPLLADLRATLEATDYTVDRVVAAMGATPHAALARNQTVPAERALDGRGDPLATVIRLWPLQRPVARTSVEAALPGLLEPLLRAGILTESGGSVTATVDLRPYATDDADFWVFSDLTPGLDGHVAPMRPDWVLGLSSASSTLAQLTVRRPVGSALDLGTGCGVQTLHLAAHAETLTATDVNFRALDLAAATLTLNGVNAELLDGSLYAPVRGRRFDLITTNPPYVMSPPRAGEARLAYRETGYAGDELMEHLVRHAVDHLNPDGTCQILGNWAHRAGQPWDERLAGWVAGTGLDAHVVQREVLEVPEYVELWLADAGLSGSPDYRHRYAEWLDYFAGLGIEAVGMGWLLLTRAGRDDPWLRLEDWPYAVEQPIAPAFAAEAGWISDSRLPDDALLSRAWTLTGDVVEETTGQPGAADPQHIVLRQQRGFRRAVDADTALAGVLGACDGDLPLGGLVDALAGLLDVEPSALRADVLPRFRTLVADGWFG</sequence>
<dbReference type="Pfam" id="PF23186">
    <property type="entry name" value="DUF7059"/>
    <property type="match status" value="1"/>
</dbReference>
<dbReference type="EMBL" id="BAAAYX010000035">
    <property type="protein sequence ID" value="GAA3720242.1"/>
    <property type="molecule type" value="Genomic_DNA"/>
</dbReference>
<evidence type="ECO:0000313" key="6">
    <source>
        <dbReference type="EMBL" id="GAA3720242.1"/>
    </source>
</evidence>
<organism evidence="6 7">
    <name type="scientific">Microlunatus aurantiacus</name>
    <dbReference type="NCBI Taxonomy" id="446786"/>
    <lineage>
        <taxon>Bacteria</taxon>
        <taxon>Bacillati</taxon>
        <taxon>Actinomycetota</taxon>
        <taxon>Actinomycetes</taxon>
        <taxon>Propionibacteriales</taxon>
        <taxon>Propionibacteriaceae</taxon>
        <taxon>Microlunatus</taxon>
    </lineage>
</organism>
<name>A0ABP7EKP2_9ACTN</name>
<dbReference type="InterPro" id="IPR007848">
    <property type="entry name" value="Small_mtfrase_dom"/>
</dbReference>
<dbReference type="Gene3D" id="3.40.50.150">
    <property type="entry name" value="Vaccinia Virus protein VP39"/>
    <property type="match status" value="1"/>
</dbReference>
<dbReference type="Proteomes" id="UP001500051">
    <property type="component" value="Unassembled WGS sequence"/>
</dbReference>
<evidence type="ECO:0000259" key="5">
    <source>
        <dbReference type="Pfam" id="PF23186"/>
    </source>
</evidence>
<keyword evidence="3" id="KW-0949">S-adenosyl-L-methionine</keyword>
<dbReference type="InterPro" id="IPR052190">
    <property type="entry name" value="Euk-Arch_PrmC-MTase"/>
</dbReference>
<feature type="domain" description="Methyltransferase small" evidence="4">
    <location>
        <begin position="164"/>
        <end position="297"/>
    </location>
</feature>
<dbReference type="GO" id="GO:0032259">
    <property type="term" value="P:methylation"/>
    <property type="evidence" value="ECO:0007669"/>
    <property type="project" value="UniProtKB-KW"/>
</dbReference>
<feature type="domain" description="DUF7059" evidence="5">
    <location>
        <begin position="39"/>
        <end position="122"/>
    </location>
</feature>
<evidence type="ECO:0000256" key="3">
    <source>
        <dbReference type="ARBA" id="ARBA00022691"/>
    </source>
</evidence>
<dbReference type="GO" id="GO:0008168">
    <property type="term" value="F:methyltransferase activity"/>
    <property type="evidence" value="ECO:0007669"/>
    <property type="project" value="UniProtKB-KW"/>
</dbReference>
<dbReference type="SUPFAM" id="SSF53335">
    <property type="entry name" value="S-adenosyl-L-methionine-dependent methyltransferases"/>
    <property type="match status" value="1"/>
</dbReference>
<evidence type="ECO:0000256" key="2">
    <source>
        <dbReference type="ARBA" id="ARBA00022679"/>
    </source>
</evidence>
<protein>
    <submittedName>
        <fullName evidence="6">Class I SAM-dependent methyltransferase</fullName>
    </submittedName>
</protein>
<dbReference type="PANTHER" id="PTHR45875">
    <property type="entry name" value="METHYLTRANSFERASE N6AMT1"/>
    <property type="match status" value="1"/>
</dbReference>
<keyword evidence="7" id="KW-1185">Reference proteome</keyword>